<dbReference type="EMBL" id="BDSA01000003">
    <property type="protein sequence ID" value="GBE61969.1"/>
    <property type="molecule type" value="Genomic_DNA"/>
</dbReference>
<comment type="caution">
    <text evidence="3">The sequence shown here is derived from an EMBL/GenBank/DDBJ whole genome shotgun (WGS) entry which is preliminary data.</text>
</comment>
<dbReference type="GeneID" id="39875739"/>
<feature type="compositionally biased region" description="Polar residues" evidence="1">
    <location>
        <begin position="501"/>
        <end position="510"/>
    </location>
</feature>
<evidence type="ECO:0000256" key="1">
    <source>
        <dbReference type="SAM" id="MobiDB-lite"/>
    </source>
</evidence>
<feature type="compositionally biased region" description="Pro residues" evidence="1">
    <location>
        <begin position="513"/>
        <end position="528"/>
    </location>
</feature>
<dbReference type="Proteomes" id="UP000236319">
    <property type="component" value="Unassembled WGS sequence"/>
</dbReference>
<feature type="compositionally biased region" description="Low complexity" evidence="1">
    <location>
        <begin position="447"/>
        <end position="459"/>
    </location>
</feature>
<organism evidence="3 4">
    <name type="scientific">Babesia ovata</name>
    <dbReference type="NCBI Taxonomy" id="189622"/>
    <lineage>
        <taxon>Eukaryota</taxon>
        <taxon>Sar</taxon>
        <taxon>Alveolata</taxon>
        <taxon>Apicomplexa</taxon>
        <taxon>Aconoidasida</taxon>
        <taxon>Piroplasmida</taxon>
        <taxon>Babesiidae</taxon>
        <taxon>Babesia</taxon>
    </lineage>
</organism>
<accession>A0A2H6KG81</accession>
<gene>
    <name evidence="3" type="ORF">BOVATA_034620</name>
</gene>
<feature type="region of interest" description="Disordered" evidence="1">
    <location>
        <begin position="410"/>
        <end position="638"/>
    </location>
</feature>
<evidence type="ECO:0000313" key="4">
    <source>
        <dbReference type="Proteomes" id="UP000236319"/>
    </source>
</evidence>
<feature type="transmembrane region" description="Helical" evidence="2">
    <location>
        <begin position="1452"/>
        <end position="1473"/>
    </location>
</feature>
<keyword evidence="4" id="KW-1185">Reference proteome</keyword>
<feature type="compositionally biased region" description="Polar residues" evidence="1">
    <location>
        <begin position="427"/>
        <end position="446"/>
    </location>
</feature>
<feature type="compositionally biased region" description="Polar residues" evidence="1">
    <location>
        <begin position="539"/>
        <end position="561"/>
    </location>
</feature>
<sequence>MTKHNIQLNTLKDCLQFLEWLNGDKSMQREVAKELGKRIKQNYTADFLREHTIESALSTFLGHASHFYTRLCNNPQPWAHGRESADKIAYALLECMPKFLSVMYFLWYNVDPGFEKLHGGGWKKDWPGYGERSWHGDWGGDLDKYLYAIPGDAKYNSRTGVIPGGFTSEDKVIYNATLLDRGYPQGYSMAGDLQKIVDKGKYNYFRSVFVSSVIGESAKRPENAANSLVLARTFCDIVLGEDDKETGGKLIEALNAGLRQQVGSRDKSICWKELHSHCTKLRKKFDMLFGNKHFDFTGLSTNTGNLQKEKLAKKTADWLRTNITKVQGHLNQIKTDKSLEGHLGEYFTKNLFPYGFTIFNGTRFDMFPNDVEALKKDWREVIEEFKKSNGDLNTLREILSGTYNKLCPNVTPPIKPEAPPAKVPEGQQKSEGAQNQGGPIGSTTPVSSNQNNDQSKSSDPPVGQPSVAAPTHNAEGATGPVGLKVPVPPVSPQVPGASVRNDVQPTQTVFQPQHPPPAPPPPPLPAAPAIPGQPGVQDPPSTGTDVSGQQHVVSQNSVRTQSPSVVGPSSGSTGDQAAGRRDSQNVAQGATLQTSQNGAHDSSSAATTSVTTASGGGPRQDTVQKVAQPDTCPGGKMMSLGIPGGKFCVREAKPRFLVGNQKSPADLWKIAQEKQKQRQEQREREAEELKQTEALREKHRQQEQLQKDMLSVEGFNVSAAVEGKTLPDVSALLSQKQEEAEERSKMREQIHIMRDGDFVHASAIKPFTKQPYAARLLRSPKRSKPLPAARHKHHNVAVPDVADGMALPQNLPTKMNVPRHKFKQSHKPLEVQELDDYPIAFTQHVSGTDLTKFPAKDVNATAFQDLPQPVPQLPDFNGSPIPDSNLKSSLNPTAMFLPVPHPTIGLKTDIPERPPQIEEEIDLHIDIAKPTFQDHMDHLDIDDDSTHIRNDIVPLPAAPYIPKISFNLPPPDPQHSVPPREDPKFTTVEFEDKCPVPWITQKPTHDLADIPETELFPSEAPHTVRDMLIWLAGLRNEKHHDTLKPCIEKAFKRGDDVSAKLTLPVNDSSITAKDVIDTIQLAATFAASVLNSIAPKWRMAVPSVTLASKVSDQSKDPDCCALLCQLRDYVYACCHQLNFLRSQCNRNTKDGGWQDRHYGSDVSSPKSPLQAFLTDASDSKFKTHPFDPCDICLKSRVNMGFEAEDLPASQQTGKHISTILTPTCGGEDPLLTLSSYLNCLTRRTPRTTGELVSFFHNFGNSLHDAPSDLSKLGSALSKPHRHCPDWDSLAADDLQTIKYARGSATPNSIHRDNDHPNTLSTLLGCGIDDSKCSQLMKPITYRAYAVYSPSFVHAYLSWAVHLADRLWESLTKLHCDLEELQCHAAKPKPLHQCDKALPLLYTHGLTPPDGTLQPSLTCSQFIAKLEAVVAGQPIASLMTAMDLFLYGIREPFLFTIVTLWLTATLYIAHSLLYRMDVMHIRSHLLTTRASHLIDVKALLAGSRRMLSLYRDVDYFDDDFHS</sequence>
<feature type="compositionally biased region" description="Polar residues" evidence="1">
    <location>
        <begin position="584"/>
        <end position="597"/>
    </location>
</feature>
<dbReference type="VEuPathDB" id="PiroplasmaDB:BOVATA_034620"/>
<keyword evidence="2" id="KW-0472">Membrane</keyword>
<feature type="region of interest" description="Disordered" evidence="1">
    <location>
        <begin position="672"/>
        <end position="692"/>
    </location>
</feature>
<feature type="compositionally biased region" description="Pro residues" evidence="1">
    <location>
        <begin position="410"/>
        <end position="422"/>
    </location>
</feature>
<keyword evidence="2" id="KW-0812">Transmembrane</keyword>
<name>A0A2H6KG81_9APIC</name>
<reference evidence="3 4" key="1">
    <citation type="journal article" date="2017" name="BMC Genomics">
        <title>Whole-genome assembly of Babesia ovata and comparative genomics between closely related pathogens.</title>
        <authorList>
            <person name="Yamagishi J."/>
            <person name="Asada M."/>
            <person name="Hakimi H."/>
            <person name="Tanaka T.Q."/>
            <person name="Sugimoto C."/>
            <person name="Kawazu S."/>
        </authorList>
    </citation>
    <scope>NUCLEOTIDE SEQUENCE [LARGE SCALE GENOMIC DNA]</scope>
    <source>
        <strain evidence="3 4">Miyake</strain>
    </source>
</reference>
<evidence type="ECO:0000313" key="3">
    <source>
        <dbReference type="EMBL" id="GBE61969.1"/>
    </source>
</evidence>
<evidence type="ECO:0000256" key="2">
    <source>
        <dbReference type="SAM" id="Phobius"/>
    </source>
</evidence>
<keyword evidence="2" id="KW-1133">Transmembrane helix</keyword>
<feature type="compositionally biased region" description="Low complexity" evidence="1">
    <location>
        <begin position="598"/>
        <end position="613"/>
    </location>
</feature>
<protein>
    <submittedName>
        <fullName evidence="3">Ribosome-binding protein 1</fullName>
    </submittedName>
</protein>
<dbReference type="RefSeq" id="XP_028868212.1">
    <property type="nucleotide sequence ID" value="XM_029012379.1"/>
</dbReference>
<feature type="compositionally biased region" description="Low complexity" evidence="1">
    <location>
        <begin position="562"/>
        <end position="572"/>
    </location>
</feature>
<dbReference type="OrthoDB" id="6410656at2759"/>
<proteinExistence type="predicted"/>